<dbReference type="InterPro" id="IPR022488">
    <property type="entry name" value="PPK2-related"/>
</dbReference>
<dbReference type="InterPro" id="IPR027417">
    <property type="entry name" value="P-loop_NTPase"/>
</dbReference>
<feature type="domain" description="Polyphosphate kinase-2-related" evidence="3">
    <location>
        <begin position="30"/>
        <end position="263"/>
    </location>
</feature>
<dbReference type="Pfam" id="PF03976">
    <property type="entry name" value="PPK2"/>
    <property type="match status" value="1"/>
</dbReference>
<dbReference type="AlphaFoldDB" id="A0A379C6C3"/>
<reference evidence="4 5" key="1">
    <citation type="submission" date="2018-06" db="EMBL/GenBank/DDBJ databases">
        <authorList>
            <consortium name="Pathogen Informatics"/>
            <person name="Doyle S."/>
        </authorList>
    </citation>
    <scope>NUCLEOTIDE SEQUENCE [LARGE SCALE GENOMIC DNA]</scope>
    <source>
        <strain evidence="4 5">NCTC13149</strain>
    </source>
</reference>
<dbReference type="PIRSF" id="PIRSF028756">
    <property type="entry name" value="PPK2_prd"/>
    <property type="match status" value="1"/>
</dbReference>
<dbReference type="EMBL" id="UGSZ01000001">
    <property type="protein sequence ID" value="SUB57872.1"/>
    <property type="molecule type" value="Genomic_DNA"/>
</dbReference>
<dbReference type="Gene3D" id="3.40.50.300">
    <property type="entry name" value="P-loop containing nucleotide triphosphate hydrolases"/>
    <property type="match status" value="1"/>
</dbReference>
<accession>A0A379C6C3</accession>
<dbReference type="SUPFAM" id="SSF52540">
    <property type="entry name" value="P-loop containing nucleoside triphosphate hydrolases"/>
    <property type="match status" value="1"/>
</dbReference>
<evidence type="ECO:0000256" key="1">
    <source>
        <dbReference type="ARBA" id="ARBA00022679"/>
    </source>
</evidence>
<proteinExistence type="predicted"/>
<evidence type="ECO:0000256" key="2">
    <source>
        <dbReference type="ARBA" id="ARBA00022777"/>
    </source>
</evidence>
<dbReference type="PANTHER" id="PTHR34383:SF3">
    <property type="entry name" value="POLYPHOSPHATE:AMP PHOSPHOTRANSFERASE"/>
    <property type="match status" value="1"/>
</dbReference>
<dbReference type="GO" id="GO:0008976">
    <property type="term" value="F:polyphosphate kinase activity"/>
    <property type="evidence" value="ECO:0007669"/>
    <property type="project" value="InterPro"/>
</dbReference>
<keyword evidence="1 4" id="KW-0808">Transferase</keyword>
<dbReference type="OrthoDB" id="9775224at2"/>
<organism evidence="4 5">
    <name type="scientific">Peptoniphilus lacrimalis</name>
    <dbReference type="NCBI Taxonomy" id="33031"/>
    <lineage>
        <taxon>Bacteria</taxon>
        <taxon>Bacillati</taxon>
        <taxon>Bacillota</taxon>
        <taxon>Tissierellia</taxon>
        <taxon>Tissierellales</taxon>
        <taxon>Peptoniphilaceae</taxon>
        <taxon>Peptoniphilus</taxon>
    </lineage>
</organism>
<sequence length="287" mass="34294">MNTDEYLVRPKEKINLDKVPTSYQGKLTKDQVYRELIPENIKKMKDLQEKLYAENKQALLIVLQAMDAAGKDSLIKKIMTGLNPQGTHVASFKVPTYMDLDRDYLYRIHSMVPARGEIGIFNRSHYEDVIVTRVHNLVEEQPLPEKLISQDIWDRRFEEINNFEEYLSDNGISVVKFYLHISKDKQKERLMERLERPEKHWKFSKSDILERQHWYKYRQCYEDVLEKTSTKKCPWYVVPADRKWFSRYLVSTVILEKLEALDPKFPKLSKDEEDSLDKWKEILKSSR</sequence>
<gene>
    <name evidence="4" type="ORF">NCTC13149_01732</name>
</gene>
<dbReference type="InterPro" id="IPR022300">
    <property type="entry name" value="PPK2-rel_1"/>
</dbReference>
<evidence type="ECO:0000313" key="5">
    <source>
        <dbReference type="Proteomes" id="UP000255517"/>
    </source>
</evidence>
<dbReference type="STRING" id="1122949.GCA_000378725_01278"/>
<dbReference type="RefSeq" id="WP_019034985.1">
    <property type="nucleotide sequence ID" value="NZ_UGSZ01000001.1"/>
</dbReference>
<dbReference type="InterPro" id="IPR016898">
    <property type="entry name" value="Polyphosphate_phosphotransfera"/>
</dbReference>
<dbReference type="GO" id="GO:0006797">
    <property type="term" value="P:polyphosphate metabolic process"/>
    <property type="evidence" value="ECO:0007669"/>
    <property type="project" value="InterPro"/>
</dbReference>
<protein>
    <submittedName>
        <fullName evidence="4">Polyphosphate:nucleotide phosphotransferase, PPK2 family</fullName>
    </submittedName>
</protein>
<dbReference type="Proteomes" id="UP000255517">
    <property type="component" value="Unassembled WGS sequence"/>
</dbReference>
<dbReference type="PANTHER" id="PTHR34383">
    <property type="entry name" value="POLYPHOSPHATE:AMP PHOSPHOTRANSFERASE-RELATED"/>
    <property type="match status" value="1"/>
</dbReference>
<evidence type="ECO:0000259" key="3">
    <source>
        <dbReference type="Pfam" id="PF03976"/>
    </source>
</evidence>
<evidence type="ECO:0000313" key="4">
    <source>
        <dbReference type="EMBL" id="SUB57872.1"/>
    </source>
</evidence>
<dbReference type="NCBIfam" id="TIGR03709">
    <property type="entry name" value="PPK2_rel_1"/>
    <property type="match status" value="1"/>
</dbReference>
<keyword evidence="2" id="KW-0418">Kinase</keyword>
<name>A0A379C6C3_9FIRM</name>